<evidence type="ECO:0000313" key="1">
    <source>
        <dbReference type="EMBL" id="MFD2096500.1"/>
    </source>
</evidence>
<evidence type="ECO:0000313" key="2">
    <source>
        <dbReference type="Proteomes" id="UP001597380"/>
    </source>
</evidence>
<dbReference type="EMBL" id="JBHUHT010000012">
    <property type="protein sequence ID" value="MFD2096500.1"/>
    <property type="molecule type" value="Genomic_DNA"/>
</dbReference>
<comment type="caution">
    <text evidence="1">The sequence shown here is derived from an EMBL/GenBank/DDBJ whole genome shotgun (WGS) entry which is preliminary data.</text>
</comment>
<organism evidence="1 2">
    <name type="scientific">Corallincola platygyrae</name>
    <dbReference type="NCBI Taxonomy" id="1193278"/>
    <lineage>
        <taxon>Bacteria</taxon>
        <taxon>Pseudomonadati</taxon>
        <taxon>Pseudomonadota</taxon>
        <taxon>Gammaproteobacteria</taxon>
        <taxon>Alteromonadales</taxon>
        <taxon>Psychromonadaceae</taxon>
        <taxon>Corallincola</taxon>
    </lineage>
</organism>
<proteinExistence type="predicted"/>
<dbReference type="RefSeq" id="WP_345339115.1">
    <property type="nucleotide sequence ID" value="NZ_BAABLI010000008.1"/>
</dbReference>
<protein>
    <submittedName>
        <fullName evidence="1">Uncharacterized protein</fullName>
    </submittedName>
</protein>
<name>A0ABW4XNA3_9GAMM</name>
<gene>
    <name evidence="1" type="ORF">ACFSJ3_10930</name>
</gene>
<dbReference type="Proteomes" id="UP001597380">
    <property type="component" value="Unassembled WGS sequence"/>
</dbReference>
<sequence length="65" mass="7004">MNKVSTGKCCYVQEVRYAACAWMHISGLVPPAELAKGSEQRLVGAPWVVRALGEQGLNKCAVNVD</sequence>
<accession>A0ABW4XNA3</accession>
<keyword evidence="2" id="KW-1185">Reference proteome</keyword>
<reference evidence="2" key="1">
    <citation type="journal article" date="2019" name="Int. J. Syst. Evol. Microbiol.">
        <title>The Global Catalogue of Microorganisms (GCM) 10K type strain sequencing project: providing services to taxonomists for standard genome sequencing and annotation.</title>
        <authorList>
            <consortium name="The Broad Institute Genomics Platform"/>
            <consortium name="The Broad Institute Genome Sequencing Center for Infectious Disease"/>
            <person name="Wu L."/>
            <person name="Ma J."/>
        </authorList>
    </citation>
    <scope>NUCLEOTIDE SEQUENCE [LARGE SCALE GENOMIC DNA]</scope>
    <source>
        <strain evidence="2">CGMCC 1.10992</strain>
    </source>
</reference>